<evidence type="ECO:0000256" key="1">
    <source>
        <dbReference type="ARBA" id="ARBA00022857"/>
    </source>
</evidence>
<feature type="domain" description="NADP-dependent oxidoreductase" evidence="3">
    <location>
        <begin position="28"/>
        <end position="338"/>
    </location>
</feature>
<dbReference type="AlphaFoldDB" id="A0A815WC43"/>
<dbReference type="EMBL" id="CAJNOH010001966">
    <property type="protein sequence ID" value="CAF1263649.1"/>
    <property type="molecule type" value="Genomic_DNA"/>
</dbReference>
<organism evidence="5 6">
    <name type="scientific">Rotaria sordida</name>
    <dbReference type="NCBI Taxonomy" id="392033"/>
    <lineage>
        <taxon>Eukaryota</taxon>
        <taxon>Metazoa</taxon>
        <taxon>Spiralia</taxon>
        <taxon>Gnathifera</taxon>
        <taxon>Rotifera</taxon>
        <taxon>Eurotatoria</taxon>
        <taxon>Bdelloidea</taxon>
        <taxon>Philodinida</taxon>
        <taxon>Philodinidae</taxon>
        <taxon>Rotaria</taxon>
    </lineage>
</organism>
<evidence type="ECO:0000259" key="3">
    <source>
        <dbReference type="Pfam" id="PF00248"/>
    </source>
</evidence>
<name>A0A815WC43_9BILA</name>
<dbReference type="InterPro" id="IPR023210">
    <property type="entry name" value="NADP_OxRdtase_dom"/>
</dbReference>
<gene>
    <name evidence="5" type="ORF">JXQ802_LOCUS43113</name>
    <name evidence="4" type="ORF">PYM288_LOCUS28010</name>
</gene>
<keyword evidence="6" id="KW-1185">Reference proteome</keyword>
<protein>
    <recommendedName>
        <fullName evidence="3">NADP-dependent oxidoreductase domain-containing protein</fullName>
    </recommendedName>
</protein>
<accession>A0A815WC43</accession>
<dbReference type="Proteomes" id="UP000663854">
    <property type="component" value="Unassembled WGS sequence"/>
</dbReference>
<evidence type="ECO:0000256" key="2">
    <source>
        <dbReference type="ARBA" id="ARBA00038157"/>
    </source>
</evidence>
<comment type="caution">
    <text evidence="5">The sequence shown here is derived from an EMBL/GenBank/DDBJ whole genome shotgun (WGS) entry which is preliminary data.</text>
</comment>
<sequence>MFQPAPPPPTILGRYRLLSPTAAVRVSPLCLGAMSIGDEWNEFMGTNSKENSFKILDAFYEAGGNFIDTASNYQNEQSETWLGEWMAKRKNRSQMIIATKFTTGYRSDWKEEPIHVNFAGNSAKCLHESVNASLKKLQTDYIDLLYVHWWDYTCSIAELMQSLNHLVTSGKVIYLGISDTPAWIVAKANQYAREHGLRQFSVYQGLYNAAVRDAEREILPMIRDEGMGFAPWGALGGGKFKTKEQITAMEKEGDKGRSFSGILQGPSKDDQAVTAVLEQIGKSKNVSLTQIALSYVMAKQPYIFPIIGIRKLEHLQDSINALNIRLTKEEIKQIEDAYNFQLGFPHNFIGLNPSQSWGLHFNERYILRITDKSNVFHIGKKIDYEKKVEKYQKDTDAYIELSSDPLLEQFYKVVRLLNDLNSSKQITQRQYKKMMPDQKKIFMKNAPTTGVSKILDLLIRPLFEDAKIFHPNIKFNYEIDSSVSFLDLHIKNQHENSITSVHHRPSAEPSTVQFKSDHPRHIFKIIIKGTLLRAIRYLLALNEFNCE</sequence>
<dbReference type="SUPFAM" id="SSF51430">
    <property type="entry name" value="NAD(P)-linked oxidoreductase"/>
    <property type="match status" value="1"/>
</dbReference>
<dbReference type="EMBL" id="CAJNOL010003042">
    <property type="protein sequence ID" value="CAF1543423.1"/>
    <property type="molecule type" value="Genomic_DNA"/>
</dbReference>
<reference evidence="5" key="1">
    <citation type="submission" date="2021-02" db="EMBL/GenBank/DDBJ databases">
        <authorList>
            <person name="Nowell W R."/>
        </authorList>
    </citation>
    <scope>NUCLEOTIDE SEQUENCE</scope>
</reference>
<dbReference type="Gene3D" id="3.20.20.100">
    <property type="entry name" value="NADP-dependent oxidoreductase domain"/>
    <property type="match status" value="1"/>
</dbReference>
<proteinExistence type="inferred from homology"/>
<dbReference type="PANTHER" id="PTHR43364:SF7">
    <property type="entry name" value="NADP-DEPENDENT OXIDOREDUCTASE DOMAIN-CONTAINING PROTEIN-RELATED"/>
    <property type="match status" value="1"/>
</dbReference>
<comment type="similarity">
    <text evidence="2">Belongs to the aldo/keto reductase family. Aldo/keto reductase 2 subfamily.</text>
</comment>
<dbReference type="PANTHER" id="PTHR43364">
    <property type="entry name" value="NADH-SPECIFIC METHYLGLYOXAL REDUCTASE-RELATED"/>
    <property type="match status" value="1"/>
</dbReference>
<dbReference type="InterPro" id="IPR036812">
    <property type="entry name" value="NAD(P)_OxRdtase_dom_sf"/>
</dbReference>
<dbReference type="Proteomes" id="UP000663870">
    <property type="component" value="Unassembled WGS sequence"/>
</dbReference>
<keyword evidence="1" id="KW-0521">NADP</keyword>
<evidence type="ECO:0000313" key="4">
    <source>
        <dbReference type="EMBL" id="CAF1263649.1"/>
    </source>
</evidence>
<dbReference type="Pfam" id="PF00248">
    <property type="entry name" value="Aldo_ket_red"/>
    <property type="match status" value="1"/>
</dbReference>
<evidence type="ECO:0000313" key="6">
    <source>
        <dbReference type="Proteomes" id="UP000663870"/>
    </source>
</evidence>
<dbReference type="InterPro" id="IPR050523">
    <property type="entry name" value="AKR_Detox_Biosynth"/>
</dbReference>
<evidence type="ECO:0000313" key="5">
    <source>
        <dbReference type="EMBL" id="CAF1543423.1"/>
    </source>
</evidence>